<keyword evidence="1" id="KW-0472">Membrane</keyword>
<gene>
    <name evidence="2" type="ORF">SKUN_0094</name>
</gene>
<dbReference type="EMBL" id="CP010899">
    <property type="protein sequence ID" value="ALA97018.1"/>
    <property type="molecule type" value="Genomic_DNA"/>
</dbReference>
<organism evidence="2 3">
    <name type="scientific">Spiroplasma kunkelii CR2-3x</name>
    <dbReference type="NCBI Taxonomy" id="273035"/>
    <lineage>
        <taxon>Bacteria</taxon>
        <taxon>Bacillati</taxon>
        <taxon>Mycoplasmatota</taxon>
        <taxon>Mollicutes</taxon>
        <taxon>Entomoplasmatales</taxon>
        <taxon>Spiroplasmataceae</taxon>
        <taxon>Spiroplasma</taxon>
    </lineage>
</organism>
<evidence type="ECO:0000256" key="1">
    <source>
        <dbReference type="SAM" id="Phobius"/>
    </source>
</evidence>
<proteinExistence type="predicted"/>
<protein>
    <submittedName>
        <fullName evidence="2">Uncharacterized protein</fullName>
    </submittedName>
</protein>
<reference evidence="2 3" key="1">
    <citation type="journal article" date="2015" name="Genome Announc.">
        <title>Complete Genome Sequence of Spiroplasma kunkelii Strain CR2-3x, Causal Agent of Corn Stunt Disease in Zea mays L.</title>
        <authorList>
            <person name="Davis R.E."/>
            <person name="Shao J."/>
            <person name="Dally E.L."/>
            <person name="Zhao Y."/>
            <person name="Gasparich G.E."/>
            <person name="Gaynor B.J."/>
            <person name="Athey J.C."/>
            <person name="Harrison N.A."/>
            <person name="Donofrio N."/>
        </authorList>
    </citation>
    <scope>NUCLEOTIDE SEQUENCE [LARGE SCALE GENOMIC DNA]</scope>
    <source>
        <strain evidence="2 3">CR2-3x</strain>
    </source>
</reference>
<dbReference type="Proteomes" id="UP000062963">
    <property type="component" value="Chromosome"/>
</dbReference>
<sequence length="103" mass="12595">MSQKIFYAITTAISIFILFFIIITYLYQWKIIIYFNRQTLKSIFSEYDLNDNQVKVSIFNNISLFQFLDKYLICKTNSKFYNKITTFLIVKFKKIIIIYKFYK</sequence>
<evidence type="ECO:0000313" key="2">
    <source>
        <dbReference type="EMBL" id="ALA97018.1"/>
    </source>
</evidence>
<keyword evidence="1" id="KW-1133">Transmembrane helix</keyword>
<feature type="transmembrane region" description="Helical" evidence="1">
    <location>
        <begin position="6"/>
        <end position="27"/>
    </location>
</feature>
<dbReference type="AlphaFoldDB" id="A0A0K2JEZ7"/>
<dbReference type="KEGG" id="skn:SKUN_0094"/>
<keyword evidence="3" id="KW-1185">Reference proteome</keyword>
<dbReference type="PATRIC" id="fig|273035.7.peg.111"/>
<keyword evidence="1" id="KW-0812">Transmembrane</keyword>
<evidence type="ECO:0000313" key="3">
    <source>
        <dbReference type="Proteomes" id="UP000062963"/>
    </source>
</evidence>
<accession>A0A0K2JEZ7</accession>
<name>A0A0K2JEZ7_SPIKU</name>